<dbReference type="GO" id="GO:0006171">
    <property type="term" value="P:cAMP biosynthetic process"/>
    <property type="evidence" value="ECO:0007669"/>
    <property type="project" value="TreeGrafter"/>
</dbReference>
<dbReference type="SMART" id="SM00065">
    <property type="entry name" value="GAF"/>
    <property type="match status" value="3"/>
</dbReference>
<dbReference type="Gene3D" id="3.30.450.40">
    <property type="match status" value="3"/>
</dbReference>
<dbReference type="InterPro" id="IPR029016">
    <property type="entry name" value="GAF-like_dom_sf"/>
</dbReference>
<dbReference type="Pfam" id="PF00211">
    <property type="entry name" value="Guanylate_cyc"/>
    <property type="match status" value="1"/>
</dbReference>
<dbReference type="SUPFAM" id="SSF55073">
    <property type="entry name" value="Nucleotide cyclase"/>
    <property type="match status" value="1"/>
</dbReference>
<dbReference type="Pfam" id="PF01590">
    <property type="entry name" value="GAF"/>
    <property type="match status" value="1"/>
</dbReference>
<dbReference type="PANTHER" id="PTHR43081:SF20">
    <property type="entry name" value="TWO-COMPONENT RESPONSE REGULATOR"/>
    <property type="match status" value="1"/>
</dbReference>
<reference evidence="2" key="1">
    <citation type="submission" date="2020-12" db="EMBL/GenBank/DDBJ databases">
        <title>Bacterial taxonomy.</title>
        <authorList>
            <person name="Pan X."/>
        </authorList>
    </citation>
    <scope>NUCLEOTIDE SEQUENCE</scope>
    <source>
        <strain evidence="2">M0105</strain>
    </source>
</reference>
<dbReference type="PROSITE" id="PS50125">
    <property type="entry name" value="GUANYLATE_CYCLASE_2"/>
    <property type="match status" value="1"/>
</dbReference>
<evidence type="ECO:0000313" key="2">
    <source>
        <dbReference type="EMBL" id="MBK0398991.1"/>
    </source>
</evidence>
<dbReference type="GO" id="GO:0004016">
    <property type="term" value="F:adenylate cyclase activity"/>
    <property type="evidence" value="ECO:0007669"/>
    <property type="project" value="UniProtKB-ARBA"/>
</dbReference>
<accession>A0A8J7M689</accession>
<dbReference type="CDD" id="cd07302">
    <property type="entry name" value="CHD"/>
    <property type="match status" value="1"/>
</dbReference>
<dbReference type="InterPro" id="IPR050697">
    <property type="entry name" value="Adenylyl/Guanylyl_Cyclase_3/4"/>
</dbReference>
<dbReference type="EMBL" id="JAEHHL010000002">
    <property type="protein sequence ID" value="MBK0398991.1"/>
    <property type="molecule type" value="Genomic_DNA"/>
</dbReference>
<dbReference type="GO" id="GO:0035556">
    <property type="term" value="P:intracellular signal transduction"/>
    <property type="evidence" value="ECO:0007669"/>
    <property type="project" value="InterPro"/>
</dbReference>
<dbReference type="Pfam" id="PF13185">
    <property type="entry name" value="GAF_2"/>
    <property type="match status" value="2"/>
</dbReference>
<name>A0A8J7M689_9RHOB</name>
<dbReference type="SUPFAM" id="SSF55781">
    <property type="entry name" value="GAF domain-like"/>
    <property type="match status" value="3"/>
</dbReference>
<dbReference type="InterPro" id="IPR001054">
    <property type="entry name" value="A/G_cyclase"/>
</dbReference>
<dbReference type="Proteomes" id="UP000655420">
    <property type="component" value="Unassembled WGS sequence"/>
</dbReference>
<sequence length="794" mass="86326">MEDTSAGNAAEGLAGAVGRAREREAASRRILETISASPGDERPVFDAILESACRLCDAPFAGLYLVGAGRGHARLVASRGARSEWLASTEKKWALDSGASIPRAISGGAIVHIKDLADTDSYRAGDPQRVDAVDMEGMRTFLAVPLMREGEAVGAIGLYRREVAPFAPDQITLVETFAAQAVIALDSVRRFRALEERSREVEEALAHQTATADVLGVISRSTDDLEPVFETIVGTAARLCRATHAVMFMRRNRAYHMAASNNADAAFVRFADEHPHLPGRASVVARVAQERRTIHLEDCLADPEYTVLDYQRIGNYRTVLGVPLLRDGDVIGVITLLRPDVEAFSVREIELVETFASQAVIAVENVRQFRELESRLAREQATREILEVISRSRADERPVFEAILENAKRLCDAPLAFMSIANEERTRVTIPAYTGARPEFAKILDAFDLPIEHSELVAINPLVTGEAVHLPDCSDDILYRERNEHRVFLVEVEGIRTILAVPMISGGVSLGAIVLYRREVNPFSPDQVDLARAFASQAAIAVENARQLRALAARTEEVQALNASLETRVAEQVDEIERMGRLKRFLSPQVADAIVSGGKGDALSSHRALLAILFCDIRGFTAFCETAEPEETIEVLQTYHEEMGRLIAGHGAGVDHRSGDGIMVLFNDPLPCDDPAGDALRLAIAMRARMEELCASWKRLGHRLGFGVGVSLGYATVGMVGSEGRFDYTASGTAVNLASRLCDAAADGEILLSRRAWTAVEDAFEAEAAGELVLKGIHAPVEIFRLLGPRGAPG</sequence>
<comment type="caution">
    <text evidence="2">The sequence shown here is derived from an EMBL/GenBank/DDBJ whole genome shotgun (WGS) entry which is preliminary data.</text>
</comment>
<dbReference type="SMART" id="SM00044">
    <property type="entry name" value="CYCc"/>
    <property type="match status" value="1"/>
</dbReference>
<dbReference type="Gene3D" id="3.30.70.1230">
    <property type="entry name" value="Nucleotide cyclase"/>
    <property type="match status" value="1"/>
</dbReference>
<organism evidence="2 3">
    <name type="scientific">Thermohalobaculum xanthum</name>
    <dbReference type="NCBI Taxonomy" id="2753746"/>
    <lineage>
        <taxon>Bacteria</taxon>
        <taxon>Pseudomonadati</taxon>
        <taxon>Pseudomonadota</taxon>
        <taxon>Alphaproteobacteria</taxon>
        <taxon>Rhodobacterales</taxon>
        <taxon>Paracoccaceae</taxon>
        <taxon>Thermohalobaculum</taxon>
    </lineage>
</organism>
<dbReference type="AlphaFoldDB" id="A0A8J7M689"/>
<dbReference type="InterPro" id="IPR003018">
    <property type="entry name" value="GAF"/>
</dbReference>
<dbReference type="PANTHER" id="PTHR43081">
    <property type="entry name" value="ADENYLATE CYCLASE, TERMINAL-DIFFERENTIATION SPECIFIC-RELATED"/>
    <property type="match status" value="1"/>
</dbReference>
<dbReference type="RefSeq" id="WP_200608773.1">
    <property type="nucleotide sequence ID" value="NZ_JAEHHL010000002.1"/>
</dbReference>
<dbReference type="InterPro" id="IPR029787">
    <property type="entry name" value="Nucleotide_cyclase"/>
</dbReference>
<evidence type="ECO:0000259" key="1">
    <source>
        <dbReference type="PROSITE" id="PS50125"/>
    </source>
</evidence>
<protein>
    <submittedName>
        <fullName evidence="2">GAF domain-containing protein</fullName>
    </submittedName>
</protein>
<evidence type="ECO:0000313" key="3">
    <source>
        <dbReference type="Proteomes" id="UP000655420"/>
    </source>
</evidence>
<gene>
    <name evidence="2" type="ORF">H0I76_07305</name>
</gene>
<feature type="domain" description="Guanylate cyclase" evidence="1">
    <location>
        <begin position="611"/>
        <end position="742"/>
    </location>
</feature>
<keyword evidence="3" id="KW-1185">Reference proteome</keyword>
<proteinExistence type="predicted"/>